<dbReference type="GO" id="GO:0045333">
    <property type="term" value="P:cellular respiration"/>
    <property type="evidence" value="ECO:0007669"/>
    <property type="project" value="UniProtKB-ARBA"/>
</dbReference>
<dbReference type="GO" id="GO:0030976">
    <property type="term" value="F:thiamine pyrophosphate binding"/>
    <property type="evidence" value="ECO:0007669"/>
    <property type="project" value="InterPro"/>
</dbReference>
<gene>
    <name evidence="4" type="ORF">IW256_000435</name>
</gene>
<dbReference type="EC" id="1.2.7.11" evidence="4"/>
<feature type="compositionally biased region" description="Low complexity" evidence="2">
    <location>
        <begin position="1"/>
        <end position="13"/>
    </location>
</feature>
<dbReference type="GO" id="GO:0000287">
    <property type="term" value="F:magnesium ion binding"/>
    <property type="evidence" value="ECO:0007669"/>
    <property type="project" value="UniProtKB-ARBA"/>
</dbReference>
<dbReference type="GO" id="GO:0047553">
    <property type="term" value="F:2-oxoglutarate synthase activity"/>
    <property type="evidence" value="ECO:0007669"/>
    <property type="project" value="UniProtKB-EC"/>
</dbReference>
<feature type="compositionally biased region" description="Gly residues" evidence="2">
    <location>
        <begin position="14"/>
        <end position="23"/>
    </location>
</feature>
<comment type="caution">
    <text evidence="4">The sequence shown here is derived from an EMBL/GenBank/DDBJ whole genome shotgun (WGS) entry which is preliminary data.</text>
</comment>
<name>A0A931DDD8_9ACTN</name>
<sequence>MSENGLNGASNGNGSNGVNGVNGEGRTALSLVPKTDQKQTMKDFKTDQEVRWCPGCGDYAILAAVQSFLPELGLRRENITFVSGIGCSSRFPYYMNTYGFHSIHGRAPAIATGLASSRPDLSVWVVTGDGDALSIGGNHLIHALRRNVNLKILLFNNRIYGLTKGQYSPTSELGKITKSTPMGSLDAPFNPISLALGAEGSFVARTIDSDRKHLQSVLREAAQHQGTALVEIYQNCNIFNDGAFDPLKDAGVRDDVTVRLEHGQPIVFGAEGQKALRRTPTGSFEVVNVADVDPSEIAVHDAHAPDPSQAFALSRLDSPAFEHTPIGIFRQVRRPSYDELLGDQVEGAVRAQGKGDLAALLGSGDTWRID</sequence>
<dbReference type="PANTHER" id="PTHR48084">
    <property type="entry name" value="2-OXOGLUTARATE OXIDOREDUCTASE SUBUNIT KORB-RELATED"/>
    <property type="match status" value="1"/>
</dbReference>
<feature type="domain" description="Thiamine pyrophosphate enzyme TPP-binding" evidence="3">
    <location>
        <begin position="85"/>
        <end position="232"/>
    </location>
</feature>
<protein>
    <submittedName>
        <fullName evidence="4">2-oxoglutarate ferredoxin oxidoreductase subunit beta</fullName>
        <ecNumber evidence="4">1.2.7.11</ecNumber>
        <ecNumber evidence="4">1.2.7.3</ecNumber>
    </submittedName>
</protein>
<dbReference type="InterPro" id="IPR029061">
    <property type="entry name" value="THDP-binding"/>
</dbReference>
<evidence type="ECO:0000313" key="5">
    <source>
        <dbReference type="Proteomes" id="UP000614047"/>
    </source>
</evidence>
<dbReference type="InterPro" id="IPR051457">
    <property type="entry name" value="2-oxoacid:Fd_oxidoreductase"/>
</dbReference>
<reference evidence="4" key="1">
    <citation type="submission" date="2020-11" db="EMBL/GenBank/DDBJ databases">
        <title>Sequencing the genomes of 1000 actinobacteria strains.</title>
        <authorList>
            <person name="Klenk H.-P."/>
        </authorList>
    </citation>
    <scope>NUCLEOTIDE SEQUENCE</scope>
    <source>
        <strain evidence="4">DSM 43175</strain>
    </source>
</reference>
<dbReference type="PANTHER" id="PTHR48084:SF4">
    <property type="entry name" value="2-OXOGLUTARATE OXIDOREDUCTASE SUBUNIT KORB"/>
    <property type="match status" value="1"/>
</dbReference>
<dbReference type="RefSeq" id="WP_197009342.1">
    <property type="nucleotide sequence ID" value="NZ_BAABES010000013.1"/>
</dbReference>
<dbReference type="InterPro" id="IPR011766">
    <property type="entry name" value="TPP_enzyme_TPP-bd"/>
</dbReference>
<dbReference type="Gene3D" id="3.40.50.970">
    <property type="match status" value="1"/>
</dbReference>
<dbReference type="CDD" id="cd03375">
    <property type="entry name" value="TPP_OGFOR"/>
    <property type="match status" value="1"/>
</dbReference>
<accession>A0A931DDD8</accession>
<organism evidence="4 5">
    <name type="scientific">Actinomadura viridis</name>
    <dbReference type="NCBI Taxonomy" id="58110"/>
    <lineage>
        <taxon>Bacteria</taxon>
        <taxon>Bacillati</taxon>
        <taxon>Actinomycetota</taxon>
        <taxon>Actinomycetes</taxon>
        <taxon>Streptosporangiales</taxon>
        <taxon>Thermomonosporaceae</taxon>
        <taxon>Actinomadura</taxon>
    </lineage>
</organism>
<evidence type="ECO:0000313" key="4">
    <source>
        <dbReference type="EMBL" id="MBG6086322.1"/>
    </source>
</evidence>
<keyword evidence="1 4" id="KW-0560">Oxidoreductase</keyword>
<dbReference type="SUPFAM" id="SSF52518">
    <property type="entry name" value="Thiamin diphosphate-binding fold (THDP-binding)"/>
    <property type="match status" value="1"/>
</dbReference>
<dbReference type="AlphaFoldDB" id="A0A931DDD8"/>
<feature type="region of interest" description="Disordered" evidence="2">
    <location>
        <begin position="1"/>
        <end position="26"/>
    </location>
</feature>
<proteinExistence type="predicted"/>
<dbReference type="EMBL" id="JADOUA010000001">
    <property type="protein sequence ID" value="MBG6086322.1"/>
    <property type="molecule type" value="Genomic_DNA"/>
</dbReference>
<dbReference type="Proteomes" id="UP000614047">
    <property type="component" value="Unassembled WGS sequence"/>
</dbReference>
<evidence type="ECO:0000256" key="1">
    <source>
        <dbReference type="ARBA" id="ARBA00023002"/>
    </source>
</evidence>
<dbReference type="Pfam" id="PF02775">
    <property type="entry name" value="TPP_enzyme_C"/>
    <property type="match status" value="1"/>
</dbReference>
<evidence type="ECO:0000259" key="3">
    <source>
        <dbReference type="Pfam" id="PF02775"/>
    </source>
</evidence>
<evidence type="ECO:0000256" key="2">
    <source>
        <dbReference type="SAM" id="MobiDB-lite"/>
    </source>
</evidence>
<keyword evidence="5" id="KW-1185">Reference proteome</keyword>
<dbReference type="EC" id="1.2.7.3" evidence="4"/>